<gene>
    <name evidence="9" type="ORF">GSPATT00019134001</name>
</gene>
<evidence type="ECO:0000313" key="10">
    <source>
        <dbReference type="Proteomes" id="UP000000600"/>
    </source>
</evidence>
<proteinExistence type="predicted"/>
<evidence type="ECO:0000259" key="8">
    <source>
        <dbReference type="PROSITE" id="PS50089"/>
    </source>
</evidence>
<evidence type="ECO:0000256" key="5">
    <source>
        <dbReference type="SAM" id="Coils"/>
    </source>
</evidence>
<evidence type="ECO:0000256" key="3">
    <source>
        <dbReference type="ARBA" id="ARBA00022833"/>
    </source>
</evidence>
<feature type="transmembrane region" description="Helical" evidence="6">
    <location>
        <begin position="290"/>
        <end position="312"/>
    </location>
</feature>
<dbReference type="GeneID" id="5038134"/>
<sequence length="489" mass="57653">MIELTLIIIYLLQQLSCQMILLNETNLSQKDIYQFDNFIPQGFYLKIGEVILFSLSSLDNSENQPIMELCTDQYKAKLIYFLFQLCLKCQDCQLSKHLEFIQNIIQCYSFQLQCLFRYKIQQFFQSYGSNYQILKLPLVQICNKPSDCKNGGICSQGICICPQNYFSHDCSIMGKSILETSTLISSQFYFFDIYEWMEKEEKFTQYYFARLEEQAVIIVDCYANNPYLLQNTTERQLSIINITVDEMYNCLNYVNELEQNSQQQFAKIIIKLKQPFIVQFKGSESPVDPFVIGIVIGSISLFIMIVVIYCIYRCKRDDILQKKKKEEQERLEKEKKLMEEKENQMMPEFSYAEILQKFPGLKNEQECEICLNVFKVQERVKVTYCTHIFHADCLKQWLNKHQTCPMCRENLNVSLLVQSHLLSSSDHQGQHISENQQAQFFLLTPKSQHNTRLYGDEHQIVVQQFSEQVNIPQNNNEEEDQNKQNQLTK</sequence>
<dbReference type="EMBL" id="CT868529">
    <property type="protein sequence ID" value="CAK84952.1"/>
    <property type="molecule type" value="Genomic_DNA"/>
</dbReference>
<dbReference type="PROSITE" id="PS50089">
    <property type="entry name" value="ZF_RING_2"/>
    <property type="match status" value="1"/>
</dbReference>
<accession>A0DPI5</accession>
<evidence type="ECO:0000256" key="1">
    <source>
        <dbReference type="ARBA" id="ARBA00022723"/>
    </source>
</evidence>
<keyword evidence="1" id="KW-0479">Metal-binding</keyword>
<dbReference type="FunFam" id="3.30.40.10:FF:001285">
    <property type="entry name" value="Uncharacterized protein"/>
    <property type="match status" value="1"/>
</dbReference>
<dbReference type="STRING" id="5888.A0DPI5"/>
<dbReference type="GO" id="GO:0008270">
    <property type="term" value="F:zinc ion binding"/>
    <property type="evidence" value="ECO:0007669"/>
    <property type="project" value="UniProtKB-KW"/>
</dbReference>
<dbReference type="GO" id="GO:0006511">
    <property type="term" value="P:ubiquitin-dependent protein catabolic process"/>
    <property type="evidence" value="ECO:0000318"/>
    <property type="project" value="GO_Central"/>
</dbReference>
<dbReference type="RefSeq" id="XP_001452349.1">
    <property type="nucleotide sequence ID" value="XM_001452312.1"/>
</dbReference>
<dbReference type="InterPro" id="IPR053238">
    <property type="entry name" value="RING-H2_zinc_finger"/>
</dbReference>
<keyword evidence="3" id="KW-0862">Zinc</keyword>
<dbReference type="SMART" id="SM00184">
    <property type="entry name" value="RING"/>
    <property type="match status" value="1"/>
</dbReference>
<keyword evidence="7" id="KW-0732">Signal</keyword>
<dbReference type="Gene3D" id="3.30.40.10">
    <property type="entry name" value="Zinc/RING finger domain, C3HC4 (zinc finger)"/>
    <property type="match status" value="1"/>
</dbReference>
<dbReference type="InterPro" id="IPR013083">
    <property type="entry name" value="Znf_RING/FYVE/PHD"/>
</dbReference>
<evidence type="ECO:0000256" key="7">
    <source>
        <dbReference type="SAM" id="SignalP"/>
    </source>
</evidence>
<keyword evidence="10" id="KW-1185">Reference proteome</keyword>
<name>A0DPI5_PARTE</name>
<dbReference type="eggNOG" id="KOG0800">
    <property type="taxonomic scope" value="Eukaryota"/>
</dbReference>
<protein>
    <recommendedName>
        <fullName evidence="8">RING-type domain-containing protein</fullName>
    </recommendedName>
</protein>
<feature type="domain" description="RING-type" evidence="8">
    <location>
        <begin position="367"/>
        <end position="408"/>
    </location>
</feature>
<feature type="signal peptide" evidence="7">
    <location>
        <begin position="1"/>
        <end position="17"/>
    </location>
</feature>
<evidence type="ECO:0000313" key="9">
    <source>
        <dbReference type="EMBL" id="CAK84952.1"/>
    </source>
</evidence>
<dbReference type="InterPro" id="IPR001841">
    <property type="entry name" value="Znf_RING"/>
</dbReference>
<keyword evidence="2 4" id="KW-0863">Zinc-finger</keyword>
<dbReference type="OrthoDB" id="8062037at2759"/>
<dbReference type="PANTHER" id="PTHR14155:SF610">
    <property type="entry name" value="OS01G0755700 PROTEIN"/>
    <property type="match status" value="1"/>
</dbReference>
<evidence type="ECO:0000256" key="6">
    <source>
        <dbReference type="SAM" id="Phobius"/>
    </source>
</evidence>
<dbReference type="KEGG" id="ptm:GSPATT00019134001"/>
<organism evidence="9 10">
    <name type="scientific">Paramecium tetraurelia</name>
    <dbReference type="NCBI Taxonomy" id="5888"/>
    <lineage>
        <taxon>Eukaryota</taxon>
        <taxon>Sar</taxon>
        <taxon>Alveolata</taxon>
        <taxon>Ciliophora</taxon>
        <taxon>Intramacronucleata</taxon>
        <taxon>Oligohymenophorea</taxon>
        <taxon>Peniculida</taxon>
        <taxon>Parameciidae</taxon>
        <taxon>Paramecium</taxon>
    </lineage>
</organism>
<feature type="chain" id="PRO_5002623968" description="RING-type domain-containing protein" evidence="7">
    <location>
        <begin position="18"/>
        <end position="489"/>
    </location>
</feature>
<evidence type="ECO:0000256" key="4">
    <source>
        <dbReference type="PROSITE-ProRule" id="PRU00175"/>
    </source>
</evidence>
<dbReference type="HOGENOM" id="CLU_558349_0_0_1"/>
<dbReference type="AlphaFoldDB" id="A0DPI5"/>
<evidence type="ECO:0000256" key="2">
    <source>
        <dbReference type="ARBA" id="ARBA00022771"/>
    </source>
</evidence>
<feature type="coiled-coil region" evidence="5">
    <location>
        <begin position="316"/>
        <end position="344"/>
    </location>
</feature>
<dbReference type="Proteomes" id="UP000000600">
    <property type="component" value="Unassembled WGS sequence"/>
</dbReference>
<dbReference type="GO" id="GO:0061630">
    <property type="term" value="F:ubiquitin protein ligase activity"/>
    <property type="evidence" value="ECO:0000318"/>
    <property type="project" value="GO_Central"/>
</dbReference>
<dbReference type="Pfam" id="PF13639">
    <property type="entry name" value="zf-RING_2"/>
    <property type="match status" value="1"/>
</dbReference>
<keyword evidence="5" id="KW-0175">Coiled coil</keyword>
<dbReference type="InParanoid" id="A0DPI5"/>
<keyword evidence="6" id="KW-1133">Transmembrane helix</keyword>
<reference evidence="9 10" key="1">
    <citation type="journal article" date="2006" name="Nature">
        <title>Global trends of whole-genome duplications revealed by the ciliate Paramecium tetraurelia.</title>
        <authorList>
            <consortium name="Genoscope"/>
            <person name="Aury J.-M."/>
            <person name="Jaillon O."/>
            <person name="Duret L."/>
            <person name="Noel B."/>
            <person name="Jubin C."/>
            <person name="Porcel B.M."/>
            <person name="Segurens B."/>
            <person name="Daubin V."/>
            <person name="Anthouard V."/>
            <person name="Aiach N."/>
            <person name="Arnaiz O."/>
            <person name="Billaut A."/>
            <person name="Beisson J."/>
            <person name="Blanc I."/>
            <person name="Bouhouche K."/>
            <person name="Camara F."/>
            <person name="Duharcourt S."/>
            <person name="Guigo R."/>
            <person name="Gogendeau D."/>
            <person name="Katinka M."/>
            <person name="Keller A.-M."/>
            <person name="Kissmehl R."/>
            <person name="Klotz C."/>
            <person name="Koll F."/>
            <person name="Le Moue A."/>
            <person name="Lepere C."/>
            <person name="Malinsky S."/>
            <person name="Nowacki M."/>
            <person name="Nowak J.K."/>
            <person name="Plattner H."/>
            <person name="Poulain J."/>
            <person name="Ruiz F."/>
            <person name="Serrano V."/>
            <person name="Zagulski M."/>
            <person name="Dessen P."/>
            <person name="Betermier M."/>
            <person name="Weissenbach J."/>
            <person name="Scarpelli C."/>
            <person name="Schachter V."/>
            <person name="Sperling L."/>
            <person name="Meyer E."/>
            <person name="Cohen J."/>
            <person name="Wincker P."/>
        </authorList>
    </citation>
    <scope>NUCLEOTIDE SEQUENCE [LARGE SCALE GENOMIC DNA]</scope>
    <source>
        <strain evidence="9 10">Stock d4-2</strain>
    </source>
</reference>
<dbReference type="SUPFAM" id="SSF57850">
    <property type="entry name" value="RING/U-box"/>
    <property type="match status" value="1"/>
</dbReference>
<keyword evidence="6" id="KW-0472">Membrane</keyword>
<dbReference type="OMA" id="GQHISEN"/>
<dbReference type="PANTHER" id="PTHR14155">
    <property type="entry name" value="RING FINGER DOMAIN-CONTAINING"/>
    <property type="match status" value="1"/>
</dbReference>
<keyword evidence="6" id="KW-0812">Transmembrane</keyword>